<organism evidence="3 5">
    <name type="scientific">Cryobacterium roopkundense</name>
    <dbReference type="NCBI Taxonomy" id="1001240"/>
    <lineage>
        <taxon>Bacteria</taxon>
        <taxon>Bacillati</taxon>
        <taxon>Actinomycetota</taxon>
        <taxon>Actinomycetes</taxon>
        <taxon>Micrococcales</taxon>
        <taxon>Microbacteriaceae</taxon>
        <taxon>Cryobacterium</taxon>
    </lineage>
</organism>
<reference evidence="3 5" key="1">
    <citation type="submission" date="2014-08" db="EMBL/GenBank/DDBJ databases">
        <authorList>
            <person name="Sisinthy S."/>
        </authorList>
    </citation>
    <scope>NUCLEOTIDE SEQUENCE [LARGE SCALE GENOMIC DNA]</scope>
    <source>
        <strain evidence="3 5">RuG17</strain>
    </source>
</reference>
<evidence type="ECO:0000313" key="3">
    <source>
        <dbReference type="EMBL" id="KGJ72055.1"/>
    </source>
</evidence>
<evidence type="ECO:0000313" key="6">
    <source>
        <dbReference type="Proteomes" id="UP000561726"/>
    </source>
</evidence>
<dbReference type="Pfam" id="PF06724">
    <property type="entry name" value="DUF1206"/>
    <property type="match status" value="3"/>
</dbReference>
<feature type="transmembrane region" description="Helical" evidence="1">
    <location>
        <begin position="150"/>
        <end position="170"/>
    </location>
</feature>
<keyword evidence="1" id="KW-1133">Transmembrane helix</keyword>
<accession>A0A099J1M4</accession>
<feature type="transmembrane region" description="Helical" evidence="1">
    <location>
        <begin position="67"/>
        <end position="92"/>
    </location>
</feature>
<gene>
    <name evidence="4" type="ORF">BJ997_001218</name>
    <name evidence="3" type="ORF">GY21_17950</name>
</gene>
<name>A0A099J1M4_9MICO</name>
<keyword evidence="5" id="KW-1185">Reference proteome</keyword>
<evidence type="ECO:0000313" key="4">
    <source>
        <dbReference type="EMBL" id="MBB5640670.1"/>
    </source>
</evidence>
<keyword evidence="1" id="KW-0472">Membrane</keyword>
<proteinExistence type="predicted"/>
<dbReference type="EMBL" id="JPXF01000102">
    <property type="protein sequence ID" value="KGJ72055.1"/>
    <property type="molecule type" value="Genomic_DNA"/>
</dbReference>
<protein>
    <submittedName>
        <fullName evidence="3">Membrane protein</fullName>
    </submittedName>
</protein>
<comment type="caution">
    <text evidence="3">The sequence shown here is derived from an EMBL/GenBank/DDBJ whole genome shotgun (WGS) entry which is preliminary data.</text>
</comment>
<feature type="transmembrane region" description="Helical" evidence="1">
    <location>
        <begin position="239"/>
        <end position="262"/>
    </location>
</feature>
<dbReference type="Proteomes" id="UP000561726">
    <property type="component" value="Unassembled WGS sequence"/>
</dbReference>
<sequence length="269" mass="26801">MTPDSPTDAARAAKGSAALQALARLGFAVNGLLHILIAAIAVTVAIGSGEDTADQSGALGQLAANPGGVFILWTVVVGLFALGVWLLLSAFLMQGSDPKRRWSRRAANLSKAAVYFVLGGTAATFALGGATSSGGSAQDATAALLGAPGGVVLLVFAGLVVLAVAGYFVFKGVAKKFTTDIAVPSGPTGKAIIGLGVVGYIAKGIALGVVAVLILYAAFTHDPSKSSGLDGALKGLAALPSGGLILGAVGIGLIMYGVYCFARAWRARF</sequence>
<evidence type="ECO:0000259" key="2">
    <source>
        <dbReference type="Pfam" id="PF06724"/>
    </source>
</evidence>
<dbReference type="AlphaFoldDB" id="A0A099J1M4"/>
<dbReference type="Proteomes" id="UP000029864">
    <property type="component" value="Unassembled WGS sequence"/>
</dbReference>
<evidence type="ECO:0000313" key="5">
    <source>
        <dbReference type="Proteomes" id="UP000029864"/>
    </source>
</evidence>
<dbReference type="InterPro" id="IPR009597">
    <property type="entry name" value="DUF1206"/>
</dbReference>
<feature type="domain" description="DUF1206" evidence="2">
    <location>
        <begin position="109"/>
        <end position="174"/>
    </location>
</feature>
<dbReference type="OrthoDB" id="4552598at2"/>
<dbReference type="STRING" id="1001240.GY21_17950"/>
<feature type="domain" description="DUF1206" evidence="2">
    <location>
        <begin position="198"/>
        <end position="266"/>
    </location>
</feature>
<feature type="transmembrane region" description="Helical" evidence="1">
    <location>
        <begin position="21"/>
        <end position="47"/>
    </location>
</feature>
<feature type="domain" description="DUF1206" evidence="2">
    <location>
        <begin position="25"/>
        <end position="91"/>
    </location>
</feature>
<dbReference type="EMBL" id="JACHBQ010000001">
    <property type="protein sequence ID" value="MBB5640670.1"/>
    <property type="molecule type" value="Genomic_DNA"/>
</dbReference>
<keyword evidence="1" id="KW-0812">Transmembrane</keyword>
<feature type="transmembrane region" description="Helical" evidence="1">
    <location>
        <begin position="112"/>
        <end position="130"/>
    </location>
</feature>
<dbReference type="eggNOG" id="ENOG502Z854">
    <property type="taxonomic scope" value="Bacteria"/>
</dbReference>
<reference evidence="4 6" key="2">
    <citation type="submission" date="2020-08" db="EMBL/GenBank/DDBJ databases">
        <title>Sequencing the genomes of 1000 actinobacteria strains.</title>
        <authorList>
            <person name="Klenk H.-P."/>
        </authorList>
    </citation>
    <scope>NUCLEOTIDE SEQUENCE [LARGE SCALE GENOMIC DNA]</scope>
    <source>
        <strain evidence="4 6">DSM 21065</strain>
    </source>
</reference>
<feature type="transmembrane region" description="Helical" evidence="1">
    <location>
        <begin position="191"/>
        <end position="219"/>
    </location>
</feature>
<evidence type="ECO:0000256" key="1">
    <source>
        <dbReference type="SAM" id="Phobius"/>
    </source>
</evidence>
<dbReference type="RefSeq" id="WP_035839144.1">
    <property type="nucleotide sequence ID" value="NZ_JACHBQ010000001.1"/>
</dbReference>